<comment type="function">
    <text evidence="4">Involved in the assembly of lipopolysaccharide (LPS). Required for the translocation of LPS from the inner membrane to the outer membrane. May form a bridge between the inner membrane and the outer membrane, via interactions with LptC and LptD, thereby facilitating LPS transfer across the periplasm.</text>
</comment>
<dbReference type="InterPro" id="IPR052037">
    <property type="entry name" value="LPS_export_LptA"/>
</dbReference>
<dbReference type="Pfam" id="PF03968">
    <property type="entry name" value="LptD_N"/>
    <property type="match status" value="1"/>
</dbReference>
<dbReference type="NCBIfam" id="TIGR03002">
    <property type="entry name" value="outer_YhbN_LptA"/>
    <property type="match status" value="1"/>
</dbReference>
<dbReference type="PANTHER" id="PTHR36504">
    <property type="entry name" value="LIPOPOLYSACCHARIDE EXPORT SYSTEM PROTEIN LPTA"/>
    <property type="match status" value="1"/>
</dbReference>
<evidence type="ECO:0000256" key="4">
    <source>
        <dbReference type="HAMAP-Rule" id="MF_01914"/>
    </source>
</evidence>
<keyword evidence="3 4" id="KW-0574">Periplasm</keyword>
<dbReference type="HAMAP" id="MF_01914">
    <property type="entry name" value="LPS_assembly_LptA"/>
    <property type="match status" value="1"/>
</dbReference>
<evidence type="ECO:0000256" key="2">
    <source>
        <dbReference type="ARBA" id="ARBA00022729"/>
    </source>
</evidence>
<comment type="subunit">
    <text evidence="4">Component of the lipopolysaccharide transport and assembly complex.</text>
</comment>
<evidence type="ECO:0000313" key="8">
    <source>
        <dbReference type="Proteomes" id="UP000823790"/>
    </source>
</evidence>
<keyword evidence="8" id="KW-1185">Reference proteome</keyword>
<dbReference type="EMBL" id="JAGJRS010000010">
    <property type="protein sequence ID" value="MBP1473523.1"/>
    <property type="molecule type" value="Genomic_DNA"/>
</dbReference>
<dbReference type="PANTHER" id="PTHR36504:SF1">
    <property type="entry name" value="LIPOPOLYSACCHARIDE EXPORT SYSTEM PROTEIN LPTA"/>
    <property type="match status" value="1"/>
</dbReference>
<evidence type="ECO:0000313" key="7">
    <source>
        <dbReference type="EMBL" id="MBP1473523.1"/>
    </source>
</evidence>
<gene>
    <name evidence="4 7" type="primary">lptA</name>
    <name evidence="7" type="ORF">J7I44_04380</name>
</gene>
<evidence type="ECO:0000256" key="5">
    <source>
        <dbReference type="SAM" id="MobiDB-lite"/>
    </source>
</evidence>
<evidence type="ECO:0000256" key="3">
    <source>
        <dbReference type="ARBA" id="ARBA00022764"/>
    </source>
</evidence>
<feature type="domain" description="Organic solvent tolerance-like N-terminal" evidence="6">
    <location>
        <begin position="33"/>
        <end position="143"/>
    </location>
</feature>
<reference evidence="7 8" key="1">
    <citation type="submission" date="2021-04" db="EMBL/GenBank/DDBJ databases">
        <authorList>
            <person name="Huq M.A."/>
        </authorList>
    </citation>
    <scope>NUCLEOTIDE SEQUENCE [LARGE SCALE GENOMIC DNA]</scope>
    <source>
        <strain evidence="7 8">MAH-13</strain>
    </source>
</reference>
<dbReference type="Gene3D" id="2.60.450.10">
    <property type="entry name" value="Lipopolysaccharide (LPS) transport protein A like domain"/>
    <property type="match status" value="1"/>
</dbReference>
<proteinExistence type="inferred from homology"/>
<dbReference type="InterPro" id="IPR014340">
    <property type="entry name" value="LptA"/>
</dbReference>
<feature type="region of interest" description="Disordered" evidence="5">
    <location>
        <begin position="141"/>
        <end position="191"/>
    </location>
</feature>
<feature type="compositionally biased region" description="Low complexity" evidence="5">
    <location>
        <begin position="161"/>
        <end position="191"/>
    </location>
</feature>
<sequence precursor="true">MRTSARWALVLLGLLVLAPVQAKRSDRDQPMDVQASHFDGFRKPNSITTLKGNVVITQGSLKATGDLARVHFDANAEIDSVVLTGSPAHIQQLDDNGNLMQGEAATIDYQVAKDFAVLQGHASINQQGRGEAHGDRLTYNTQTSEMTGDSGGDGRVHMIFKPQPKAGAAAPAAKPAPAASAPAPATSSGQP</sequence>
<organism evidence="7 8">
    <name type="scientific">Frateuria flava</name>
    <dbReference type="NCBI Taxonomy" id="2821489"/>
    <lineage>
        <taxon>Bacteria</taxon>
        <taxon>Pseudomonadati</taxon>
        <taxon>Pseudomonadota</taxon>
        <taxon>Gammaproteobacteria</taxon>
        <taxon>Lysobacterales</taxon>
        <taxon>Rhodanobacteraceae</taxon>
        <taxon>Frateuria</taxon>
    </lineage>
</organism>
<accession>A0ABS4DKE3</accession>
<evidence type="ECO:0000259" key="6">
    <source>
        <dbReference type="Pfam" id="PF03968"/>
    </source>
</evidence>
<protein>
    <recommendedName>
        <fullName evidence="4">Lipopolysaccharide export system protein LptA</fullName>
    </recommendedName>
</protein>
<dbReference type="InterPro" id="IPR005653">
    <property type="entry name" value="OstA-like_N"/>
</dbReference>
<keyword evidence="1 4" id="KW-0813">Transport</keyword>
<feature type="signal peptide" evidence="4">
    <location>
        <begin position="1"/>
        <end position="22"/>
    </location>
</feature>
<comment type="subcellular location">
    <subcellularLocation>
        <location evidence="4">Periplasm</location>
    </subcellularLocation>
</comment>
<dbReference type="Proteomes" id="UP000823790">
    <property type="component" value="Unassembled WGS sequence"/>
</dbReference>
<keyword evidence="2 4" id="KW-0732">Signal</keyword>
<evidence type="ECO:0000256" key="1">
    <source>
        <dbReference type="ARBA" id="ARBA00022448"/>
    </source>
</evidence>
<dbReference type="RefSeq" id="WP_209616401.1">
    <property type="nucleotide sequence ID" value="NZ_JAGJRS010000010.1"/>
</dbReference>
<feature type="chain" id="PRO_5044932471" description="Lipopolysaccharide export system protein LptA" evidence="4">
    <location>
        <begin position="23"/>
        <end position="191"/>
    </location>
</feature>
<name>A0ABS4DKE3_9GAMM</name>
<comment type="caution">
    <text evidence="7">The sequence shown here is derived from an EMBL/GenBank/DDBJ whole genome shotgun (WGS) entry which is preliminary data.</text>
</comment>
<comment type="similarity">
    <text evidence="4">Belongs to the LptA family.</text>
</comment>